<accession>A0ABR6NE17</accession>
<keyword evidence="2" id="KW-0547">Nucleotide-binding</keyword>
<dbReference type="Proteomes" id="UP001138540">
    <property type="component" value="Unassembled WGS sequence"/>
</dbReference>
<dbReference type="EMBL" id="JACHKA010000001">
    <property type="protein sequence ID" value="MBB5985517.1"/>
    <property type="molecule type" value="Genomic_DNA"/>
</dbReference>
<keyword evidence="2" id="KW-0067">ATP-binding</keyword>
<dbReference type="InterPro" id="IPR027417">
    <property type="entry name" value="P-loop_NTPase"/>
</dbReference>
<dbReference type="GO" id="GO:0003678">
    <property type="term" value="F:DNA helicase activity"/>
    <property type="evidence" value="ECO:0007669"/>
    <property type="project" value="UniProtKB-EC"/>
</dbReference>
<name>A0ABR6NE17_9SPHN</name>
<feature type="domain" description="PD-(D/E)XK endonuclease-like" evidence="1">
    <location>
        <begin position="726"/>
        <end position="974"/>
    </location>
</feature>
<dbReference type="EC" id="3.1.-.-" evidence="2"/>
<dbReference type="SUPFAM" id="SSF52540">
    <property type="entry name" value="P-loop containing nucleoside triphosphate hydrolases"/>
    <property type="match status" value="1"/>
</dbReference>
<dbReference type="InterPro" id="IPR038726">
    <property type="entry name" value="PDDEXK_AddAB-type"/>
</dbReference>
<dbReference type="Gene3D" id="3.90.320.10">
    <property type="match status" value="1"/>
</dbReference>
<protein>
    <submittedName>
        <fullName evidence="2">ATP-dependent helicase/nuclease subunit B</fullName>
        <ecNumber evidence="2">3.1.-.-</ecNumber>
        <ecNumber evidence="2">3.6.4.12</ecNumber>
    </submittedName>
</protein>
<keyword evidence="2" id="KW-0378">Hydrolase</keyword>
<keyword evidence="3" id="KW-1185">Reference proteome</keyword>
<reference evidence="2 3" key="1">
    <citation type="submission" date="2020-08" db="EMBL/GenBank/DDBJ databases">
        <title>Exploring microbial biodiversity for novel pathways involved in the catabolism of aromatic compounds derived from lignin.</title>
        <authorList>
            <person name="Elkins J."/>
        </authorList>
    </citation>
    <scope>NUCLEOTIDE SEQUENCE [LARGE SCALE GENOMIC DNA]</scope>
    <source>
        <strain evidence="2 3">B1D3A</strain>
    </source>
</reference>
<sequence length="1005" mass="108292">MSERRAPALYTIPAHRAFSDALAAGLLARHGREDGGLRLARGIILLPNNRAVRAVRDAFVRASGSGLLLPRLVPVGDVDLDQTLGNALAPLGADAVLPPAIGSTERLMMLARLVREQRAKAGDRIEMGEAWRLAAALARTLDQLIVERKAPSDLKALEPDELSSHWRSAFGAFEELMAAWQQALALRGCIDMAERRNRLLDHVAGRWRTAPPDRFVVAAGIVTSAPAVAGLLRVVADLPDGMVVLPDLDLNLTPEQWDAIGPVTVPEPGRERAVPPQETHPQFALKLMLERMGVHRDEVALWRWGSEHDARAVRGRAISNAMLPALLTGGWPKVPRGERALRDVRGIEAASPAEEAQAIAIALREAVETPGRTAALVTPDRALATRVSAHLRRWGIEADDSAGRPLAQLPPGTLLLALAQAGAERFAPVALLALLKHPLVMAGEGRLAWLEQVRRLDLLLRGPRPPAGLDGIAGLLAEEGGRREPLRAALRPWWPGVAAMLGEIESAFAAERPLPDLFAALRGAASALTGERVWSGHQGHSAARLMAEAEAAAPHGPPTADPAGFVSMLAQILTAEAVRPPQGGHPRVQILGLLEARLQQADLMILAGLNEGVWPGLPSPDPWLAPRIRHALGLPGLDYRIGLSAHDFANGLGAPQVILSRARRDSSAPTVASRFWLRLKAMTGERWVEDKRLIALARMIDRPVQAAPATPVPAPCPPVEVRPKEIAVTDVDRLRADPYAFYAARILRLSPLEPVDADPGPAWRGTRAHDVLQRWMEEGSGDPARLAALAQDMIAGAAAHPLLRALWQPRLLAGLDWVAAEVAVQRETGRTILFGERWGKIERGGVVLRGKPDRMDRLADGALAVVDYKSGATASVRQVEAGYSLQLGLLGLIAREGGFEEAAGVARGTPVSAFEYWKLGKSAKGAFGYKRPLTDPRGAHKRIVTDAFLPMVERFFDEAAARWLTGGEPFTARPHSDAPVFTDYDQLMRLDEWFGRGGRSGGGDG</sequence>
<dbReference type="InterPro" id="IPR014153">
    <property type="entry name" value="Ds_break_AddB"/>
</dbReference>
<dbReference type="NCBIfam" id="TIGR02786">
    <property type="entry name" value="addB_alphas"/>
    <property type="match status" value="1"/>
</dbReference>
<gene>
    <name evidence="2" type="ORF">HNP60_001491</name>
</gene>
<evidence type="ECO:0000259" key="1">
    <source>
        <dbReference type="Pfam" id="PF12705"/>
    </source>
</evidence>
<organism evidence="2 3">
    <name type="scientific">Sphingobium lignivorans</name>
    <dbReference type="NCBI Taxonomy" id="2735886"/>
    <lineage>
        <taxon>Bacteria</taxon>
        <taxon>Pseudomonadati</taxon>
        <taxon>Pseudomonadota</taxon>
        <taxon>Alphaproteobacteria</taxon>
        <taxon>Sphingomonadales</taxon>
        <taxon>Sphingomonadaceae</taxon>
        <taxon>Sphingobium</taxon>
    </lineage>
</organism>
<comment type="caution">
    <text evidence="2">The sequence shown here is derived from an EMBL/GenBank/DDBJ whole genome shotgun (WGS) entry which is preliminary data.</text>
</comment>
<dbReference type="EC" id="3.6.4.12" evidence="2"/>
<dbReference type="InterPro" id="IPR011604">
    <property type="entry name" value="PDDEXK-like_dom_sf"/>
</dbReference>
<dbReference type="RefSeq" id="WP_184152024.1">
    <property type="nucleotide sequence ID" value="NZ_JACHKA010000001.1"/>
</dbReference>
<dbReference type="Pfam" id="PF12705">
    <property type="entry name" value="PDDEXK_1"/>
    <property type="match status" value="1"/>
</dbReference>
<dbReference type="GO" id="GO:0016787">
    <property type="term" value="F:hydrolase activity"/>
    <property type="evidence" value="ECO:0007669"/>
    <property type="project" value="UniProtKB-KW"/>
</dbReference>
<evidence type="ECO:0000313" key="2">
    <source>
        <dbReference type="EMBL" id="MBB5985517.1"/>
    </source>
</evidence>
<keyword evidence="2" id="KW-0347">Helicase</keyword>
<proteinExistence type="predicted"/>
<evidence type="ECO:0000313" key="3">
    <source>
        <dbReference type="Proteomes" id="UP001138540"/>
    </source>
</evidence>